<dbReference type="PANTHER" id="PTHR46429:SF1">
    <property type="entry name" value="23S RRNA (GUANOSINE-2'-O-)-METHYLTRANSFERASE RLMB"/>
    <property type="match status" value="1"/>
</dbReference>
<keyword evidence="5 6" id="KW-0949">S-adenosyl-L-methionine</keyword>
<dbReference type="InterPro" id="IPR029026">
    <property type="entry name" value="tRNA_m1G_MTases_N"/>
</dbReference>
<accession>A0AAW9R7T3</accession>
<comment type="similarity">
    <text evidence="6">Belongs to the class IV-like SAM-binding methyltransferase superfamily. RNA methyltransferase TrmH family. RlmB subfamily.</text>
</comment>
<dbReference type="GO" id="GO:0005829">
    <property type="term" value="C:cytosol"/>
    <property type="evidence" value="ECO:0007669"/>
    <property type="project" value="TreeGrafter"/>
</dbReference>
<dbReference type="AlphaFoldDB" id="A0AAW9R7T3"/>
<comment type="function">
    <text evidence="6">Specifically methylates the ribose of guanosine 2251 in 23S rRNA.</text>
</comment>
<dbReference type="SUPFAM" id="SSF55315">
    <property type="entry name" value="L30e-like"/>
    <property type="match status" value="1"/>
</dbReference>
<evidence type="ECO:0000256" key="5">
    <source>
        <dbReference type="ARBA" id="ARBA00022691"/>
    </source>
</evidence>
<dbReference type="InterPro" id="IPR029064">
    <property type="entry name" value="Ribosomal_eL30-like_sf"/>
</dbReference>
<feature type="domain" description="RNA 2-O ribose methyltransferase substrate binding" evidence="7">
    <location>
        <begin position="7"/>
        <end position="83"/>
    </location>
</feature>
<dbReference type="EMBL" id="JBBDHC010000015">
    <property type="protein sequence ID" value="MEJ1250117.1"/>
    <property type="molecule type" value="Genomic_DNA"/>
</dbReference>
<evidence type="ECO:0000256" key="6">
    <source>
        <dbReference type="HAMAP-Rule" id="MF_01887"/>
    </source>
</evidence>
<proteinExistence type="inferred from homology"/>
<dbReference type="SMART" id="SM00967">
    <property type="entry name" value="SpoU_sub_bind"/>
    <property type="match status" value="1"/>
</dbReference>
<comment type="subcellular location">
    <subcellularLocation>
        <location evidence="6">Cytoplasm</location>
    </subcellularLocation>
</comment>
<dbReference type="EC" id="2.1.1.185" evidence="6"/>
<dbReference type="GO" id="GO:0003723">
    <property type="term" value="F:RNA binding"/>
    <property type="evidence" value="ECO:0007669"/>
    <property type="project" value="InterPro"/>
</dbReference>
<keyword evidence="3 6" id="KW-0489">Methyltransferase</keyword>
<feature type="binding site" evidence="6">
    <location>
        <position position="199"/>
    </location>
    <ligand>
        <name>S-adenosyl-L-methionine</name>
        <dbReference type="ChEBI" id="CHEBI:59789"/>
    </ligand>
</feature>
<keyword evidence="2 6" id="KW-0698">rRNA processing</keyword>
<sequence length="249" mass="26370">MADNDRWIAGINAAASVLEHEAISVLEVMIEARARNPRLAELAERARGEGIAVRSVGSEVLDRMSGGVRHQGIVLRCAAARSLDENDLMALLEASERPLLLVLDGVQDPHNLGACLRSAAAAGVTAVVLPKDRSAPVNATVHKTSAGAADRIAVVRVTNLARTLESLKQAGVWFVGLDGEAEASLYAMDLRGAVGIVMGGEGEGMRRLTRERCDFLARIPMPGEMESLNVSVATGIALFEAMRQRQAAG</sequence>
<feature type="binding site" evidence="6">
    <location>
        <position position="219"/>
    </location>
    <ligand>
        <name>S-adenosyl-L-methionine</name>
        <dbReference type="ChEBI" id="CHEBI:59789"/>
    </ligand>
</feature>
<evidence type="ECO:0000256" key="4">
    <source>
        <dbReference type="ARBA" id="ARBA00022679"/>
    </source>
</evidence>
<dbReference type="InterPro" id="IPR001537">
    <property type="entry name" value="SpoU_MeTrfase"/>
</dbReference>
<keyword evidence="1 6" id="KW-0963">Cytoplasm</keyword>
<evidence type="ECO:0000313" key="8">
    <source>
        <dbReference type="EMBL" id="MEJ1250117.1"/>
    </source>
</evidence>
<evidence type="ECO:0000256" key="3">
    <source>
        <dbReference type="ARBA" id="ARBA00022603"/>
    </source>
</evidence>
<organism evidence="8 9">
    <name type="scientific">Denitratimonas tolerans</name>
    <dbReference type="NCBI Taxonomy" id="1338420"/>
    <lineage>
        <taxon>Bacteria</taxon>
        <taxon>Pseudomonadati</taxon>
        <taxon>Pseudomonadota</taxon>
        <taxon>Gammaproteobacteria</taxon>
        <taxon>Lysobacterales</taxon>
        <taxon>Lysobacteraceae</taxon>
        <taxon>Denitratimonas</taxon>
    </lineage>
</organism>
<name>A0AAW9R7T3_9GAMM</name>
<dbReference type="CDD" id="cd18103">
    <property type="entry name" value="SpoU-like_RlmB"/>
    <property type="match status" value="1"/>
</dbReference>
<dbReference type="NCBIfam" id="TIGR00186">
    <property type="entry name" value="rRNA_methyl_3"/>
    <property type="match status" value="1"/>
</dbReference>
<evidence type="ECO:0000256" key="1">
    <source>
        <dbReference type="ARBA" id="ARBA00022490"/>
    </source>
</evidence>
<dbReference type="FunFam" id="3.40.1280.10:FF:000008">
    <property type="entry name" value="Group 3 RNA methyltransferase TrmH"/>
    <property type="match status" value="1"/>
</dbReference>
<comment type="catalytic activity">
    <reaction evidence="6">
        <text>guanosine(2251) in 23S rRNA + S-adenosyl-L-methionine = 2'-O-methylguanosine(2251) in 23S rRNA + S-adenosyl-L-homocysteine + H(+)</text>
        <dbReference type="Rhea" id="RHEA:24140"/>
        <dbReference type="Rhea" id="RHEA-COMP:10239"/>
        <dbReference type="Rhea" id="RHEA-COMP:10241"/>
        <dbReference type="ChEBI" id="CHEBI:15378"/>
        <dbReference type="ChEBI" id="CHEBI:57856"/>
        <dbReference type="ChEBI" id="CHEBI:59789"/>
        <dbReference type="ChEBI" id="CHEBI:74269"/>
        <dbReference type="ChEBI" id="CHEBI:74445"/>
        <dbReference type="EC" id="2.1.1.185"/>
    </reaction>
</comment>
<evidence type="ECO:0000313" key="9">
    <source>
        <dbReference type="Proteomes" id="UP001364472"/>
    </source>
</evidence>
<keyword evidence="9" id="KW-1185">Reference proteome</keyword>
<gene>
    <name evidence="6 8" type="primary">rlmB</name>
    <name evidence="8" type="ORF">WB794_10595</name>
</gene>
<dbReference type="InterPro" id="IPR029028">
    <property type="entry name" value="Alpha/beta_knot_MTases"/>
</dbReference>
<dbReference type="HAMAP" id="MF_01887">
    <property type="entry name" value="23SrRNA_methyltr_B"/>
    <property type="match status" value="1"/>
</dbReference>
<dbReference type="Gene3D" id="3.30.1330.30">
    <property type="match status" value="1"/>
</dbReference>
<dbReference type="RefSeq" id="WP_337335818.1">
    <property type="nucleotide sequence ID" value="NZ_JBBDHC010000015.1"/>
</dbReference>
<dbReference type="InterPro" id="IPR013123">
    <property type="entry name" value="SpoU_subst-bd"/>
</dbReference>
<dbReference type="GO" id="GO:0070039">
    <property type="term" value="F:rRNA (guanosine-2'-O-)-methyltransferase activity"/>
    <property type="evidence" value="ECO:0007669"/>
    <property type="project" value="UniProtKB-UniRule"/>
</dbReference>
<dbReference type="InterPro" id="IPR004441">
    <property type="entry name" value="rRNA_MeTrfase_TrmH"/>
</dbReference>
<evidence type="ECO:0000259" key="7">
    <source>
        <dbReference type="SMART" id="SM00967"/>
    </source>
</evidence>
<evidence type="ECO:0000256" key="2">
    <source>
        <dbReference type="ARBA" id="ARBA00022552"/>
    </source>
</evidence>
<feature type="binding site" evidence="6">
    <location>
        <position position="228"/>
    </location>
    <ligand>
        <name>S-adenosyl-L-methionine</name>
        <dbReference type="ChEBI" id="CHEBI:59789"/>
    </ligand>
</feature>
<keyword evidence="4 6" id="KW-0808">Transferase</keyword>
<dbReference type="Pfam" id="PF08032">
    <property type="entry name" value="SpoU_sub_bind"/>
    <property type="match status" value="1"/>
</dbReference>
<comment type="caution">
    <text evidence="8">The sequence shown here is derived from an EMBL/GenBank/DDBJ whole genome shotgun (WGS) entry which is preliminary data.</text>
</comment>
<dbReference type="SUPFAM" id="SSF75217">
    <property type="entry name" value="alpha/beta knot"/>
    <property type="match status" value="1"/>
</dbReference>
<dbReference type="Pfam" id="PF00588">
    <property type="entry name" value="SpoU_methylase"/>
    <property type="match status" value="1"/>
</dbReference>
<dbReference type="Gene3D" id="3.40.1280.10">
    <property type="match status" value="1"/>
</dbReference>
<reference evidence="8 9" key="1">
    <citation type="journal article" date="2016" name="Antonie Van Leeuwenhoek">
        <title>Denitratimonas tolerans gen. nov., sp. nov., a denitrifying bacterium isolated from a bioreactor for tannery wastewater treatment.</title>
        <authorList>
            <person name="Han S.I."/>
            <person name="Kim J.O."/>
            <person name="Lee Y.R."/>
            <person name="Ekpeghere K.I."/>
            <person name="Koh S.C."/>
            <person name="Whang K.S."/>
        </authorList>
    </citation>
    <scope>NUCLEOTIDE SEQUENCE [LARGE SCALE GENOMIC DNA]</scope>
    <source>
        <strain evidence="8 9">KACC 17565</strain>
    </source>
</reference>
<dbReference type="PANTHER" id="PTHR46429">
    <property type="entry name" value="23S RRNA (GUANOSINE-2'-O-)-METHYLTRANSFERASE RLMB"/>
    <property type="match status" value="1"/>
</dbReference>
<dbReference type="InterPro" id="IPR024915">
    <property type="entry name" value="23S_rRNA_MeTrfase_RlmB"/>
</dbReference>
<protein>
    <recommendedName>
        <fullName evidence="6">23S rRNA (guanosine-2'-O-)-methyltransferase RlmB</fullName>
        <ecNumber evidence="6">2.1.1.185</ecNumber>
    </recommendedName>
    <alternativeName>
        <fullName evidence="6">23S rRNA (guanosine2251 2'-O)-methyltransferase</fullName>
    </alternativeName>
    <alternativeName>
        <fullName evidence="6">23S rRNA Gm2251 2'-O-methyltransferase</fullName>
    </alternativeName>
</protein>
<dbReference type="Proteomes" id="UP001364472">
    <property type="component" value="Unassembled WGS sequence"/>
</dbReference>